<dbReference type="SUPFAM" id="SSF64484">
    <property type="entry name" value="beta and beta-prime subunits of DNA dependent RNA-polymerase"/>
    <property type="match status" value="1"/>
</dbReference>
<gene>
    <name evidence="8" type="ORF">Goshw_019414</name>
</gene>
<dbReference type="InterPro" id="IPR007645">
    <property type="entry name" value="RNA_pol_Rpb2_3"/>
</dbReference>
<reference evidence="8 9" key="1">
    <citation type="journal article" date="2019" name="Genome Biol. Evol.">
        <title>Insights into the evolution of the New World diploid cottons (Gossypium, subgenus Houzingenia) based on genome sequencing.</title>
        <authorList>
            <person name="Grover C.E."/>
            <person name="Arick M.A. 2nd"/>
            <person name="Thrash A."/>
            <person name="Conover J.L."/>
            <person name="Sanders W.S."/>
            <person name="Peterson D.G."/>
            <person name="Frelichowski J.E."/>
            <person name="Scheffler J.A."/>
            <person name="Scheffler B.E."/>
            <person name="Wendel J.F."/>
        </authorList>
    </citation>
    <scope>NUCLEOTIDE SEQUENCE [LARGE SCALE GENOMIC DNA]</scope>
    <source>
        <strain evidence="8">1</strain>
        <tissue evidence="8">Leaf</tissue>
    </source>
</reference>
<evidence type="ECO:0000256" key="6">
    <source>
        <dbReference type="ARBA" id="ARBA00023163"/>
    </source>
</evidence>
<dbReference type="OrthoDB" id="1927092at2759"/>
<dbReference type="EMBL" id="JABFAF010000008">
    <property type="protein sequence ID" value="MBA0863318.1"/>
    <property type="molecule type" value="Genomic_DNA"/>
</dbReference>
<evidence type="ECO:0000313" key="8">
    <source>
        <dbReference type="EMBL" id="MBA0863318.1"/>
    </source>
</evidence>
<dbReference type="GO" id="GO:0032549">
    <property type="term" value="F:ribonucleoside binding"/>
    <property type="evidence" value="ECO:0007669"/>
    <property type="project" value="InterPro"/>
</dbReference>
<evidence type="ECO:0000256" key="2">
    <source>
        <dbReference type="ARBA" id="ARBA00012418"/>
    </source>
</evidence>
<protein>
    <recommendedName>
        <fullName evidence="2">DNA-directed RNA polymerase</fullName>
        <ecNumber evidence="2">2.7.7.6</ecNumber>
    </recommendedName>
</protein>
<keyword evidence="6" id="KW-0804">Transcription</keyword>
<organism evidence="8 9">
    <name type="scientific">Gossypium schwendimanii</name>
    <name type="common">Cotton</name>
    <dbReference type="NCBI Taxonomy" id="34291"/>
    <lineage>
        <taxon>Eukaryota</taxon>
        <taxon>Viridiplantae</taxon>
        <taxon>Streptophyta</taxon>
        <taxon>Embryophyta</taxon>
        <taxon>Tracheophyta</taxon>
        <taxon>Spermatophyta</taxon>
        <taxon>Magnoliopsida</taxon>
        <taxon>eudicotyledons</taxon>
        <taxon>Gunneridae</taxon>
        <taxon>Pentapetalae</taxon>
        <taxon>rosids</taxon>
        <taxon>malvids</taxon>
        <taxon>Malvales</taxon>
        <taxon>Malvaceae</taxon>
        <taxon>Malvoideae</taxon>
        <taxon>Gossypium</taxon>
    </lineage>
</organism>
<sequence>MHGRKFSYLGLGRLTGRATNFWIRDIHPSHYGRVCPIDTFEGINVRLIGSLGIHARIGH</sequence>
<dbReference type="AlphaFoldDB" id="A0A7J9LXA8"/>
<dbReference type="GO" id="GO:0003899">
    <property type="term" value="F:DNA-directed RNA polymerase activity"/>
    <property type="evidence" value="ECO:0007669"/>
    <property type="project" value="UniProtKB-EC"/>
</dbReference>
<name>A0A7J9LXA8_GOSSC</name>
<dbReference type="Gene3D" id="3.90.1100.10">
    <property type="match status" value="1"/>
</dbReference>
<dbReference type="Pfam" id="PF04565">
    <property type="entry name" value="RNA_pol_Rpb2_3"/>
    <property type="match status" value="1"/>
</dbReference>
<dbReference type="InterPro" id="IPR015712">
    <property type="entry name" value="DNA-dir_RNA_pol_su2"/>
</dbReference>
<keyword evidence="5" id="KW-0548">Nucleotidyltransferase</keyword>
<keyword evidence="9" id="KW-1185">Reference proteome</keyword>
<feature type="domain" description="RNA polymerase Rpb2" evidence="7">
    <location>
        <begin position="2"/>
        <end position="57"/>
    </location>
</feature>
<evidence type="ECO:0000256" key="1">
    <source>
        <dbReference type="ARBA" id="ARBA00006835"/>
    </source>
</evidence>
<keyword evidence="4" id="KW-0808">Transferase</keyword>
<proteinExistence type="inferred from homology"/>
<evidence type="ECO:0000256" key="4">
    <source>
        <dbReference type="ARBA" id="ARBA00022679"/>
    </source>
</evidence>
<evidence type="ECO:0000256" key="3">
    <source>
        <dbReference type="ARBA" id="ARBA00022478"/>
    </source>
</evidence>
<feature type="non-terminal residue" evidence="8">
    <location>
        <position position="59"/>
    </location>
</feature>
<dbReference type="GO" id="GO:0003677">
    <property type="term" value="F:DNA binding"/>
    <property type="evidence" value="ECO:0007669"/>
    <property type="project" value="InterPro"/>
</dbReference>
<evidence type="ECO:0000259" key="7">
    <source>
        <dbReference type="Pfam" id="PF04565"/>
    </source>
</evidence>
<accession>A0A7J9LXA8</accession>
<dbReference type="Proteomes" id="UP000593576">
    <property type="component" value="Unassembled WGS sequence"/>
</dbReference>
<dbReference type="GO" id="GO:0000428">
    <property type="term" value="C:DNA-directed RNA polymerase complex"/>
    <property type="evidence" value="ECO:0007669"/>
    <property type="project" value="UniProtKB-KW"/>
</dbReference>
<dbReference type="PANTHER" id="PTHR20856">
    <property type="entry name" value="DNA-DIRECTED RNA POLYMERASE I SUBUNIT 2"/>
    <property type="match status" value="1"/>
</dbReference>
<comment type="similarity">
    <text evidence="1">Belongs to the RNA polymerase beta chain family.</text>
</comment>
<evidence type="ECO:0000256" key="5">
    <source>
        <dbReference type="ARBA" id="ARBA00022695"/>
    </source>
</evidence>
<evidence type="ECO:0000313" key="9">
    <source>
        <dbReference type="Proteomes" id="UP000593576"/>
    </source>
</evidence>
<comment type="caution">
    <text evidence="8">The sequence shown here is derived from an EMBL/GenBank/DDBJ whole genome shotgun (WGS) entry which is preliminary data.</text>
</comment>
<dbReference type="GO" id="GO:0006351">
    <property type="term" value="P:DNA-templated transcription"/>
    <property type="evidence" value="ECO:0007669"/>
    <property type="project" value="InterPro"/>
</dbReference>
<keyword evidence="3" id="KW-0240">DNA-directed RNA polymerase</keyword>
<dbReference type="EC" id="2.7.7.6" evidence="2"/>